<dbReference type="AlphaFoldDB" id="A0A6A6URD1"/>
<dbReference type="EMBL" id="MU004230">
    <property type="protein sequence ID" value="KAF2674869.1"/>
    <property type="molecule type" value="Genomic_DNA"/>
</dbReference>
<dbReference type="Proteomes" id="UP000799302">
    <property type="component" value="Unassembled WGS sequence"/>
</dbReference>
<evidence type="ECO:0000256" key="1">
    <source>
        <dbReference type="SAM" id="MobiDB-lite"/>
    </source>
</evidence>
<gene>
    <name evidence="2" type="ORF">BT63DRAFT_462380</name>
</gene>
<protein>
    <submittedName>
        <fullName evidence="2">Uncharacterized protein</fullName>
    </submittedName>
</protein>
<feature type="compositionally biased region" description="Polar residues" evidence="1">
    <location>
        <begin position="46"/>
        <end position="55"/>
    </location>
</feature>
<reference evidence="2" key="1">
    <citation type="journal article" date="2020" name="Stud. Mycol.">
        <title>101 Dothideomycetes genomes: a test case for predicting lifestyles and emergence of pathogens.</title>
        <authorList>
            <person name="Haridas S."/>
            <person name="Albert R."/>
            <person name="Binder M."/>
            <person name="Bloem J."/>
            <person name="Labutti K."/>
            <person name="Salamov A."/>
            <person name="Andreopoulos B."/>
            <person name="Baker S."/>
            <person name="Barry K."/>
            <person name="Bills G."/>
            <person name="Bluhm B."/>
            <person name="Cannon C."/>
            <person name="Castanera R."/>
            <person name="Culley D."/>
            <person name="Daum C."/>
            <person name="Ezra D."/>
            <person name="Gonzalez J."/>
            <person name="Henrissat B."/>
            <person name="Kuo A."/>
            <person name="Liang C."/>
            <person name="Lipzen A."/>
            <person name="Lutzoni F."/>
            <person name="Magnuson J."/>
            <person name="Mondo S."/>
            <person name="Nolan M."/>
            <person name="Ohm R."/>
            <person name="Pangilinan J."/>
            <person name="Park H.-J."/>
            <person name="Ramirez L."/>
            <person name="Alfaro M."/>
            <person name="Sun H."/>
            <person name="Tritt A."/>
            <person name="Yoshinaga Y."/>
            <person name="Zwiers L.-H."/>
            <person name="Turgeon B."/>
            <person name="Goodwin S."/>
            <person name="Spatafora J."/>
            <person name="Crous P."/>
            <person name="Grigoriev I."/>
        </authorList>
    </citation>
    <scope>NUCLEOTIDE SEQUENCE</scope>
    <source>
        <strain evidence="2">CBS 115976</strain>
    </source>
</reference>
<evidence type="ECO:0000313" key="3">
    <source>
        <dbReference type="Proteomes" id="UP000799302"/>
    </source>
</evidence>
<evidence type="ECO:0000313" key="2">
    <source>
        <dbReference type="EMBL" id="KAF2674869.1"/>
    </source>
</evidence>
<sequence length="256" mass="27762">MKDKSSANKPSNATAEDIINNINRLFDAAVPEEQPQATPSDALHPLNTNSATTSTPAPQVAVAFSPRSTLFEASIIPPGPYATQLRALQTDMLDSQAVLVDQESDVIHMIAALAVWHRLDAELRTGLASLEALIAQNALGLAFSAENSITAQLDFATTVQRVGSVRSRLASMDRVIADAEARITQSQRNIDELWIRFDSTATMFRLILERQSPSRGTTVAQEETVEQNVQEQGAAELLGNEQEAAEQKQDLDAPLD</sequence>
<name>A0A6A6URD1_9PEZI</name>
<keyword evidence="3" id="KW-1185">Reference proteome</keyword>
<organism evidence="2 3">
    <name type="scientific">Microthyrium microscopicum</name>
    <dbReference type="NCBI Taxonomy" id="703497"/>
    <lineage>
        <taxon>Eukaryota</taxon>
        <taxon>Fungi</taxon>
        <taxon>Dikarya</taxon>
        <taxon>Ascomycota</taxon>
        <taxon>Pezizomycotina</taxon>
        <taxon>Dothideomycetes</taxon>
        <taxon>Dothideomycetes incertae sedis</taxon>
        <taxon>Microthyriales</taxon>
        <taxon>Microthyriaceae</taxon>
        <taxon>Microthyrium</taxon>
    </lineage>
</organism>
<proteinExistence type="predicted"/>
<feature type="region of interest" description="Disordered" evidence="1">
    <location>
        <begin position="32"/>
        <end position="55"/>
    </location>
</feature>
<accession>A0A6A6URD1</accession>